<organism evidence="1 3">
    <name type="scientific">Trichuris suis</name>
    <name type="common">pig whipworm</name>
    <dbReference type="NCBI Taxonomy" id="68888"/>
    <lineage>
        <taxon>Eukaryota</taxon>
        <taxon>Metazoa</taxon>
        <taxon>Ecdysozoa</taxon>
        <taxon>Nematoda</taxon>
        <taxon>Enoplea</taxon>
        <taxon>Dorylaimia</taxon>
        <taxon>Trichinellida</taxon>
        <taxon>Trichuridae</taxon>
        <taxon>Trichuris</taxon>
    </lineage>
</organism>
<gene>
    <name evidence="1" type="ORF">M513_04610</name>
    <name evidence="2" type="ORF">M514_04610</name>
</gene>
<dbReference type="EMBL" id="KL363207">
    <property type="protein sequence ID" value="KFD54463.1"/>
    <property type="molecule type" value="Genomic_DNA"/>
</dbReference>
<evidence type="ECO:0000313" key="3">
    <source>
        <dbReference type="Proteomes" id="UP000030764"/>
    </source>
</evidence>
<dbReference type="Proteomes" id="UP000030758">
    <property type="component" value="Unassembled WGS sequence"/>
</dbReference>
<dbReference type="AlphaFoldDB" id="A0A085MB67"/>
<sequence>MMSRWMFLMADEKVRNSVQSSATAVIIIRRTEEPTHHRRGHMMGINFHRQILPSPNVQGIQLRRRRMLTPGNWQVKFHVPRQPAAEHRCLSIINHCSFSKRINASVEPGHGNSRSTDRYIWCCRLCAGQLI</sequence>
<evidence type="ECO:0000313" key="2">
    <source>
        <dbReference type="EMBL" id="KFD73327.1"/>
    </source>
</evidence>
<accession>A0A085MB67</accession>
<name>A0A085MB67_9BILA</name>
<reference evidence="1 3" key="1">
    <citation type="journal article" date="2014" name="Nat. Genet.">
        <title>Genome and transcriptome of the porcine whipworm Trichuris suis.</title>
        <authorList>
            <person name="Jex A.R."/>
            <person name="Nejsum P."/>
            <person name="Schwarz E.M."/>
            <person name="Hu L."/>
            <person name="Young N.D."/>
            <person name="Hall R.S."/>
            <person name="Korhonen P.K."/>
            <person name="Liao S."/>
            <person name="Thamsborg S."/>
            <person name="Xia J."/>
            <person name="Xu P."/>
            <person name="Wang S."/>
            <person name="Scheerlinck J.P."/>
            <person name="Hofmann A."/>
            <person name="Sternberg P.W."/>
            <person name="Wang J."/>
            <person name="Gasser R.B."/>
        </authorList>
    </citation>
    <scope>NUCLEOTIDE SEQUENCE [LARGE SCALE GENOMIC DNA]</scope>
    <source>
        <strain evidence="2">DCEP-RM93F</strain>
        <strain evidence="1">DCEP-RM93M</strain>
    </source>
</reference>
<dbReference type="Proteomes" id="UP000030764">
    <property type="component" value="Unassembled WGS sequence"/>
</dbReference>
<evidence type="ECO:0000313" key="1">
    <source>
        <dbReference type="EMBL" id="KFD54463.1"/>
    </source>
</evidence>
<keyword evidence="3" id="KW-1185">Reference proteome</keyword>
<protein>
    <submittedName>
        <fullName evidence="1">Uncharacterized protein</fullName>
    </submittedName>
</protein>
<proteinExistence type="predicted"/>
<dbReference type="EMBL" id="KL367474">
    <property type="protein sequence ID" value="KFD73327.1"/>
    <property type="molecule type" value="Genomic_DNA"/>
</dbReference>